<dbReference type="EMBL" id="CM001403">
    <property type="protein sequence ID" value="EHQ30140.1"/>
    <property type="molecule type" value="Genomic_DNA"/>
</dbReference>
<dbReference type="HOGENOM" id="CLU_3155002_0_0_10"/>
<proteinExistence type="predicted"/>
<feature type="region of interest" description="Disordered" evidence="1">
    <location>
        <begin position="28"/>
        <end position="48"/>
    </location>
</feature>
<evidence type="ECO:0000313" key="3">
    <source>
        <dbReference type="Proteomes" id="UP000002774"/>
    </source>
</evidence>
<dbReference type="Proteomes" id="UP000002774">
    <property type="component" value="Chromosome"/>
</dbReference>
<organism evidence="2 3">
    <name type="scientific">Mucilaginibacter paludis DSM 18603</name>
    <dbReference type="NCBI Taxonomy" id="714943"/>
    <lineage>
        <taxon>Bacteria</taxon>
        <taxon>Pseudomonadati</taxon>
        <taxon>Bacteroidota</taxon>
        <taxon>Sphingobacteriia</taxon>
        <taxon>Sphingobacteriales</taxon>
        <taxon>Sphingobacteriaceae</taxon>
        <taxon>Mucilaginibacter</taxon>
    </lineage>
</organism>
<evidence type="ECO:0000313" key="2">
    <source>
        <dbReference type="EMBL" id="EHQ30140.1"/>
    </source>
</evidence>
<name>H1YCE9_9SPHI</name>
<dbReference type="AlphaFoldDB" id="H1YCE9"/>
<feature type="compositionally biased region" description="Basic and acidic residues" evidence="1">
    <location>
        <begin position="39"/>
        <end position="48"/>
    </location>
</feature>
<evidence type="ECO:0000256" key="1">
    <source>
        <dbReference type="SAM" id="MobiDB-lite"/>
    </source>
</evidence>
<protein>
    <submittedName>
        <fullName evidence="2">Uncharacterized protein</fullName>
    </submittedName>
</protein>
<keyword evidence="3" id="KW-1185">Reference proteome</keyword>
<gene>
    <name evidence="2" type="ORF">Mucpa_6082</name>
</gene>
<accession>H1YCE9</accession>
<reference evidence="2" key="1">
    <citation type="submission" date="2011-09" db="EMBL/GenBank/DDBJ databases">
        <title>The permanent draft genome of Mucilaginibacter paludis DSM 18603.</title>
        <authorList>
            <consortium name="US DOE Joint Genome Institute (JGI-PGF)"/>
            <person name="Lucas S."/>
            <person name="Han J."/>
            <person name="Lapidus A."/>
            <person name="Bruce D."/>
            <person name="Goodwin L."/>
            <person name="Pitluck S."/>
            <person name="Peters L."/>
            <person name="Kyrpides N."/>
            <person name="Mavromatis K."/>
            <person name="Ivanova N."/>
            <person name="Mikhailova N."/>
            <person name="Held B."/>
            <person name="Detter J.C."/>
            <person name="Tapia R."/>
            <person name="Han C."/>
            <person name="Land M."/>
            <person name="Hauser L."/>
            <person name="Markowitz V."/>
            <person name="Cheng J.-F."/>
            <person name="Hugenholtz P."/>
            <person name="Woyke T."/>
            <person name="Wu D."/>
            <person name="Tindall B."/>
            <person name="Brambilla E."/>
            <person name="Klenk H.-P."/>
            <person name="Eisen J.A."/>
        </authorList>
    </citation>
    <scope>NUCLEOTIDE SEQUENCE [LARGE SCALE GENOMIC DNA]</scope>
    <source>
        <strain evidence="2">DSM 18603</strain>
    </source>
</reference>
<sequence>MIRYIKKNLYRAMPHILRQAQEDSLRAQKKNVILSDGPGHSEKNRDDV</sequence>